<keyword evidence="3" id="KW-1185">Reference proteome</keyword>
<sequence length="121" mass="13693">MLTCGKTRSSFLAGKSKGRQLFFYMRLPATDLDFVGFGVLGFLQWGSIGGFGLEKGSTGSTIANDDNDRSRNCIFDLGMEMVVHGGRRWLEWYVWNKRNNKIEKRKTQTPSLENASDSEAW</sequence>
<proteinExistence type="predicted"/>
<dbReference type="HOGENOM" id="CLU_2042251_0_0_1"/>
<dbReference type="KEGG" id="gmx:102663265"/>
<dbReference type="EMBL" id="CM000851">
    <property type="protein sequence ID" value="KRG99389.1"/>
    <property type="molecule type" value="Genomic_DNA"/>
</dbReference>
<reference evidence="2" key="2">
    <citation type="submission" date="2018-02" db="UniProtKB">
        <authorList>
            <consortium name="EnsemblPlants"/>
        </authorList>
    </citation>
    <scope>IDENTIFICATION</scope>
    <source>
        <strain evidence="2">Williams 82</strain>
    </source>
</reference>
<dbReference type="PaxDb" id="3847-GLYMA18G20455.1"/>
<name>K7MS22_SOYBN</name>
<accession>K7MS22</accession>
<reference evidence="1 2" key="1">
    <citation type="journal article" date="2010" name="Nature">
        <title>Genome sequence of the palaeopolyploid soybean.</title>
        <authorList>
            <person name="Schmutz J."/>
            <person name="Cannon S.B."/>
            <person name="Schlueter J."/>
            <person name="Ma J."/>
            <person name="Mitros T."/>
            <person name="Nelson W."/>
            <person name="Hyten D.L."/>
            <person name="Song Q."/>
            <person name="Thelen J.J."/>
            <person name="Cheng J."/>
            <person name="Xu D."/>
            <person name="Hellsten U."/>
            <person name="May G.D."/>
            <person name="Yu Y."/>
            <person name="Sakurai T."/>
            <person name="Umezawa T."/>
            <person name="Bhattacharyya M.K."/>
            <person name="Sandhu D."/>
            <person name="Valliyodan B."/>
            <person name="Lindquist E."/>
            <person name="Peto M."/>
            <person name="Grant D."/>
            <person name="Shu S."/>
            <person name="Goodstein D."/>
            <person name="Barry K."/>
            <person name="Futrell-Griggs M."/>
            <person name="Abernathy B."/>
            <person name="Du J."/>
            <person name="Tian Z."/>
            <person name="Zhu L."/>
            <person name="Gill N."/>
            <person name="Joshi T."/>
            <person name="Libault M."/>
            <person name="Sethuraman A."/>
            <person name="Zhang X.-C."/>
            <person name="Shinozaki K."/>
            <person name="Nguyen H.T."/>
            <person name="Wing R.A."/>
            <person name="Cregan P."/>
            <person name="Specht J."/>
            <person name="Grimwood J."/>
            <person name="Rokhsar D."/>
            <person name="Stacey G."/>
            <person name="Shoemaker R.C."/>
            <person name="Jackson S.A."/>
        </authorList>
    </citation>
    <scope>NUCLEOTIDE SEQUENCE [LARGE SCALE GENOMIC DNA]</scope>
    <source>
        <strain evidence="2">cv. Williams 82</strain>
        <tissue evidence="1">Callus</tissue>
    </source>
</reference>
<organism evidence="2">
    <name type="scientific">Glycine max</name>
    <name type="common">Soybean</name>
    <name type="synonym">Glycine hispida</name>
    <dbReference type="NCBI Taxonomy" id="3847"/>
    <lineage>
        <taxon>Eukaryota</taxon>
        <taxon>Viridiplantae</taxon>
        <taxon>Streptophyta</taxon>
        <taxon>Embryophyta</taxon>
        <taxon>Tracheophyta</taxon>
        <taxon>Spermatophyta</taxon>
        <taxon>Magnoliopsida</taxon>
        <taxon>eudicotyledons</taxon>
        <taxon>Gunneridae</taxon>
        <taxon>Pentapetalae</taxon>
        <taxon>rosids</taxon>
        <taxon>fabids</taxon>
        <taxon>Fabales</taxon>
        <taxon>Fabaceae</taxon>
        <taxon>Papilionoideae</taxon>
        <taxon>50 kb inversion clade</taxon>
        <taxon>NPAAA clade</taxon>
        <taxon>indigoferoid/millettioid clade</taxon>
        <taxon>Phaseoleae</taxon>
        <taxon>Glycine</taxon>
        <taxon>Glycine subgen. Soja</taxon>
    </lineage>
</organism>
<evidence type="ECO:0000313" key="3">
    <source>
        <dbReference type="Proteomes" id="UP000008827"/>
    </source>
</evidence>
<dbReference type="RefSeq" id="XP_006602388.1">
    <property type="nucleotide sequence ID" value="XM_006602325.4"/>
</dbReference>
<evidence type="ECO:0000313" key="1">
    <source>
        <dbReference type="EMBL" id="KRG99389.1"/>
    </source>
</evidence>
<dbReference type="EnsemblPlants" id="KRG99389">
    <property type="protein sequence ID" value="KRG99389"/>
    <property type="gene ID" value="GLYMA_18G141400"/>
</dbReference>
<dbReference type="GeneID" id="102663265"/>
<dbReference type="Proteomes" id="UP000008827">
    <property type="component" value="Chromosome 18"/>
</dbReference>
<dbReference type="AlphaFoldDB" id="K7MS22"/>
<dbReference type="Gramene" id="KRG99389">
    <property type="protein sequence ID" value="KRG99389"/>
    <property type="gene ID" value="GLYMA_18G141400"/>
</dbReference>
<protein>
    <submittedName>
        <fullName evidence="1 2">Uncharacterized protein</fullName>
    </submittedName>
</protein>
<reference evidence="1" key="3">
    <citation type="submission" date="2018-07" db="EMBL/GenBank/DDBJ databases">
        <title>WGS assembly of Glycine max.</title>
        <authorList>
            <person name="Schmutz J."/>
            <person name="Cannon S."/>
            <person name="Schlueter J."/>
            <person name="Ma J."/>
            <person name="Mitros T."/>
            <person name="Nelson W."/>
            <person name="Hyten D."/>
            <person name="Song Q."/>
            <person name="Thelen J."/>
            <person name="Cheng J."/>
            <person name="Xu D."/>
            <person name="Hellsten U."/>
            <person name="May G."/>
            <person name="Yu Y."/>
            <person name="Sakurai T."/>
            <person name="Umezawa T."/>
            <person name="Bhattacharyya M."/>
            <person name="Sandhu D."/>
            <person name="Valliyodan B."/>
            <person name="Lindquist E."/>
            <person name="Peto M."/>
            <person name="Grant D."/>
            <person name="Shu S."/>
            <person name="Goodstein D."/>
            <person name="Barry K."/>
            <person name="Futrell-Griggs M."/>
            <person name="Abernathy B."/>
            <person name="Du J."/>
            <person name="Tian Z."/>
            <person name="Zhu L."/>
            <person name="Gill N."/>
            <person name="Joshi T."/>
            <person name="Libault M."/>
            <person name="Sethuraman A."/>
            <person name="Zhang X."/>
            <person name="Shinozaki K."/>
            <person name="Nguyen H."/>
            <person name="Wing R."/>
            <person name="Cregan P."/>
            <person name="Specht J."/>
            <person name="Grimwood J."/>
            <person name="Rokhsar D."/>
            <person name="Stacey G."/>
            <person name="Shoemaker R."/>
            <person name="Jackson S."/>
        </authorList>
    </citation>
    <scope>NUCLEOTIDE SEQUENCE</scope>
    <source>
        <tissue evidence="1">Callus</tissue>
    </source>
</reference>
<gene>
    <name evidence="2" type="primary">LOC102663265</name>
    <name evidence="1" type="ORF">GLYMA_18G141400</name>
</gene>
<evidence type="ECO:0000313" key="2">
    <source>
        <dbReference type="EnsemblPlants" id="KRG99389"/>
    </source>
</evidence>